<dbReference type="Gene3D" id="3.30.470.20">
    <property type="entry name" value="ATP-grasp fold, B domain"/>
    <property type="match status" value="1"/>
</dbReference>
<dbReference type="Proteomes" id="UP000650467">
    <property type="component" value="Unassembled WGS sequence"/>
</dbReference>
<dbReference type="GO" id="GO:0000226">
    <property type="term" value="P:microtubule cytoskeleton organization"/>
    <property type="evidence" value="ECO:0007669"/>
    <property type="project" value="TreeGrafter"/>
</dbReference>
<evidence type="ECO:0000256" key="2">
    <source>
        <dbReference type="ARBA" id="ARBA00022741"/>
    </source>
</evidence>
<evidence type="ECO:0000313" key="6">
    <source>
        <dbReference type="Proteomes" id="UP000650467"/>
    </source>
</evidence>
<evidence type="ECO:0000256" key="3">
    <source>
        <dbReference type="ARBA" id="ARBA00022840"/>
    </source>
</evidence>
<organism evidence="5 6">
    <name type="scientific">Chlamydomonas incerta</name>
    <dbReference type="NCBI Taxonomy" id="51695"/>
    <lineage>
        <taxon>Eukaryota</taxon>
        <taxon>Viridiplantae</taxon>
        <taxon>Chlorophyta</taxon>
        <taxon>core chlorophytes</taxon>
        <taxon>Chlorophyceae</taxon>
        <taxon>CS clade</taxon>
        <taxon>Chlamydomonadales</taxon>
        <taxon>Chlamydomonadaceae</taxon>
        <taxon>Chlamydomonas</taxon>
    </lineage>
</organism>
<dbReference type="OrthoDB" id="202825at2759"/>
<evidence type="ECO:0000313" key="5">
    <source>
        <dbReference type="EMBL" id="KAG2425507.1"/>
    </source>
</evidence>
<name>A0A835SIF0_CHLIN</name>
<feature type="compositionally biased region" description="Low complexity" evidence="4">
    <location>
        <begin position="319"/>
        <end position="328"/>
    </location>
</feature>
<sequence length="473" mass="47732">MRAAEFARSRASSSATIFARAASSAQAASGTVASGSPSYLYALPVGPVTGKAVSSKEEWDDYALWVGTFAARGVGCWSETDKREVEEFGIEFRQAGAGGRVLRRFDEPTRGAFHNKVRLFSRLTAAKVDCVPPTVFTPADARRAMAASPPGTVWFYKKAKASRGQGVFPITSLEELPPEELQAAEAAAVDAAAITSAGAADAADSEAAATAAAQGAAAAAAGRGGAAAGGRAAGGGGGGGGAAGGGGGGGIFQQCVPGMALWNGSHKYDLRVLVVMGPGRRAWLHRTLYMRIATSPLVQPPPSAAAAATAGSSSGGGSSTRQGGSSSSTGGGGGGGAAVRAAAAGKQDLSRAAQCTNISQGGAVVAVHGTAELPGYDAVLSHICAATHSVVSAMYDVLPYDGAIHYFGFDYMLDEHRKPWLLEVNSTPRLVNCNRSGAVHEALVELLCTVVEPLLAGQPVKAGSTGGWIQVLP</sequence>
<dbReference type="InterPro" id="IPR004344">
    <property type="entry name" value="TTL/TTLL_fam"/>
</dbReference>
<keyword evidence="3" id="KW-0067">ATP-binding</keyword>
<dbReference type="GO" id="GO:0036064">
    <property type="term" value="C:ciliary basal body"/>
    <property type="evidence" value="ECO:0007669"/>
    <property type="project" value="TreeGrafter"/>
</dbReference>
<dbReference type="AlphaFoldDB" id="A0A835SIF0"/>
<dbReference type="GO" id="GO:0070740">
    <property type="term" value="F:tubulin-glutamic acid ligase activity"/>
    <property type="evidence" value="ECO:0007669"/>
    <property type="project" value="TreeGrafter"/>
</dbReference>
<protein>
    <submittedName>
        <fullName evidence="5">Uncharacterized protein</fullName>
    </submittedName>
</protein>
<proteinExistence type="predicted"/>
<dbReference type="SUPFAM" id="SSF56059">
    <property type="entry name" value="Glutathione synthetase ATP-binding domain-like"/>
    <property type="match status" value="1"/>
</dbReference>
<evidence type="ECO:0000256" key="4">
    <source>
        <dbReference type="SAM" id="MobiDB-lite"/>
    </source>
</evidence>
<dbReference type="Pfam" id="PF03133">
    <property type="entry name" value="TTL"/>
    <property type="match status" value="1"/>
</dbReference>
<reference evidence="5" key="1">
    <citation type="journal article" date="2020" name="bioRxiv">
        <title>Comparative genomics of Chlamydomonas.</title>
        <authorList>
            <person name="Craig R.J."/>
            <person name="Hasan A.R."/>
            <person name="Ness R.W."/>
            <person name="Keightley P.D."/>
        </authorList>
    </citation>
    <scope>NUCLEOTIDE SEQUENCE</scope>
    <source>
        <strain evidence="5">SAG 7.73</strain>
    </source>
</reference>
<dbReference type="GO" id="GO:0005524">
    <property type="term" value="F:ATP binding"/>
    <property type="evidence" value="ECO:0007669"/>
    <property type="project" value="UniProtKB-KW"/>
</dbReference>
<dbReference type="PANTHER" id="PTHR12241">
    <property type="entry name" value="TUBULIN POLYGLUTAMYLASE"/>
    <property type="match status" value="1"/>
</dbReference>
<keyword evidence="2" id="KW-0547">Nucleotide-binding</keyword>
<keyword evidence="6" id="KW-1185">Reference proteome</keyword>
<keyword evidence="1" id="KW-0436">Ligase</keyword>
<evidence type="ECO:0000256" key="1">
    <source>
        <dbReference type="ARBA" id="ARBA00022598"/>
    </source>
</evidence>
<comment type="caution">
    <text evidence="5">The sequence shown here is derived from an EMBL/GenBank/DDBJ whole genome shotgun (WGS) entry which is preliminary data.</text>
</comment>
<dbReference type="PANTHER" id="PTHR12241:SF155">
    <property type="entry name" value="TUBULIN-TYROSINE LIGASE FAMILY PROTEIN"/>
    <property type="match status" value="1"/>
</dbReference>
<dbReference type="EMBL" id="JAEHOC010000055">
    <property type="protein sequence ID" value="KAG2425507.1"/>
    <property type="molecule type" value="Genomic_DNA"/>
</dbReference>
<dbReference type="GO" id="GO:0015631">
    <property type="term" value="F:tubulin binding"/>
    <property type="evidence" value="ECO:0007669"/>
    <property type="project" value="TreeGrafter"/>
</dbReference>
<feature type="region of interest" description="Disordered" evidence="4">
    <location>
        <begin position="299"/>
        <end position="337"/>
    </location>
</feature>
<gene>
    <name evidence="5" type="ORF">HXX76_013716</name>
</gene>
<accession>A0A835SIF0</accession>